<comment type="similarity">
    <text evidence="2">Belongs to the pseudouridine synthase RluA family.</text>
</comment>
<sequence>MVQSAVIYRDGDMIALNKPPGLPVQGGSRVARHLDAMLDALRFDAADAPRLVHRLDRDTSGVLLLARHAAAARELTALFRTGSCKNSIGHWSLACRSRRRGGSTRRSRSVRWARASG</sequence>
<accession>A0AA35XM22</accession>
<evidence type="ECO:0000256" key="2">
    <source>
        <dbReference type="ARBA" id="ARBA00010876"/>
    </source>
</evidence>
<dbReference type="GO" id="GO:0000455">
    <property type="term" value="P:enzyme-directed rRNA pseudouridine synthesis"/>
    <property type="evidence" value="ECO:0007669"/>
    <property type="project" value="TreeGrafter"/>
</dbReference>
<dbReference type="AlphaFoldDB" id="A0AA35XM22"/>
<evidence type="ECO:0000256" key="4">
    <source>
        <dbReference type="ARBA" id="ARBA00023235"/>
    </source>
</evidence>
<dbReference type="Pfam" id="PF00849">
    <property type="entry name" value="PseudoU_synth_2"/>
    <property type="match status" value="1"/>
</dbReference>
<dbReference type="GO" id="GO:0003723">
    <property type="term" value="F:RNA binding"/>
    <property type="evidence" value="ECO:0007669"/>
    <property type="project" value="InterPro"/>
</dbReference>
<feature type="domain" description="Pseudouridine synthase RsuA/RluA-like" evidence="5">
    <location>
        <begin position="13"/>
        <end position="83"/>
    </location>
</feature>
<proteinExistence type="inferred from homology"/>
<dbReference type="InterPro" id="IPR006224">
    <property type="entry name" value="PsdUridine_synth_RluA-like_CS"/>
</dbReference>
<dbReference type="GO" id="GO:0009982">
    <property type="term" value="F:pseudouridine synthase activity"/>
    <property type="evidence" value="ECO:0007669"/>
    <property type="project" value="InterPro"/>
</dbReference>
<reference evidence="6" key="1">
    <citation type="submission" date="2023-03" db="EMBL/GenBank/DDBJ databases">
        <authorList>
            <person name="Steffen K."/>
            <person name="Cardenas P."/>
        </authorList>
    </citation>
    <scope>NUCLEOTIDE SEQUENCE</scope>
</reference>
<gene>
    <name evidence="6" type="ORF">GBAR_LOCUS31318</name>
</gene>
<dbReference type="InterPro" id="IPR020103">
    <property type="entry name" value="PsdUridine_synth_cat_dom_sf"/>
</dbReference>
<keyword evidence="3" id="KW-0496">Mitochondrion</keyword>
<comment type="subcellular location">
    <subcellularLocation>
        <location evidence="1">Mitochondrion</location>
    </subcellularLocation>
</comment>
<evidence type="ECO:0000259" key="5">
    <source>
        <dbReference type="Pfam" id="PF00849"/>
    </source>
</evidence>
<dbReference type="Gene3D" id="3.30.2350.10">
    <property type="entry name" value="Pseudouridine synthase"/>
    <property type="match status" value="1"/>
</dbReference>
<organism evidence="6 7">
    <name type="scientific">Geodia barretti</name>
    <name type="common">Barrett's horny sponge</name>
    <dbReference type="NCBI Taxonomy" id="519541"/>
    <lineage>
        <taxon>Eukaryota</taxon>
        <taxon>Metazoa</taxon>
        <taxon>Porifera</taxon>
        <taxon>Demospongiae</taxon>
        <taxon>Heteroscleromorpha</taxon>
        <taxon>Tetractinellida</taxon>
        <taxon>Astrophorina</taxon>
        <taxon>Geodiidae</taxon>
        <taxon>Geodia</taxon>
    </lineage>
</organism>
<dbReference type="Proteomes" id="UP001174909">
    <property type="component" value="Unassembled WGS sequence"/>
</dbReference>
<name>A0AA35XM22_GEOBA</name>
<keyword evidence="7" id="KW-1185">Reference proteome</keyword>
<dbReference type="PANTHER" id="PTHR21600:SF81">
    <property type="entry name" value="21S RRNA PSEUDOURIDINE(2819) SYNTHASE"/>
    <property type="match status" value="1"/>
</dbReference>
<evidence type="ECO:0000313" key="7">
    <source>
        <dbReference type="Proteomes" id="UP001174909"/>
    </source>
</evidence>
<dbReference type="InterPro" id="IPR006145">
    <property type="entry name" value="PsdUridine_synth_RsuA/RluA"/>
</dbReference>
<dbReference type="EMBL" id="CASHTH010004447">
    <property type="protein sequence ID" value="CAI8057445.1"/>
    <property type="molecule type" value="Genomic_DNA"/>
</dbReference>
<dbReference type="InterPro" id="IPR050188">
    <property type="entry name" value="RluA_PseudoU_synthase"/>
</dbReference>
<dbReference type="PANTHER" id="PTHR21600">
    <property type="entry name" value="MITOCHONDRIAL RNA PSEUDOURIDINE SYNTHASE"/>
    <property type="match status" value="1"/>
</dbReference>
<protein>
    <submittedName>
        <fullName evidence="6">RNA pseudouridine synthase 4, mitochondrial</fullName>
    </submittedName>
</protein>
<evidence type="ECO:0000256" key="3">
    <source>
        <dbReference type="ARBA" id="ARBA00023128"/>
    </source>
</evidence>
<keyword evidence="4" id="KW-0413">Isomerase</keyword>
<evidence type="ECO:0000256" key="1">
    <source>
        <dbReference type="ARBA" id="ARBA00004173"/>
    </source>
</evidence>
<dbReference type="SUPFAM" id="SSF55120">
    <property type="entry name" value="Pseudouridine synthase"/>
    <property type="match status" value="1"/>
</dbReference>
<dbReference type="GO" id="GO:0005739">
    <property type="term" value="C:mitochondrion"/>
    <property type="evidence" value="ECO:0007669"/>
    <property type="project" value="UniProtKB-SubCell"/>
</dbReference>
<evidence type="ECO:0000313" key="6">
    <source>
        <dbReference type="EMBL" id="CAI8057445.1"/>
    </source>
</evidence>
<comment type="caution">
    <text evidence="6">The sequence shown here is derived from an EMBL/GenBank/DDBJ whole genome shotgun (WGS) entry which is preliminary data.</text>
</comment>
<dbReference type="PROSITE" id="PS01129">
    <property type="entry name" value="PSI_RLU"/>
    <property type="match status" value="1"/>
</dbReference>